<dbReference type="EMBL" id="PXXU01000100">
    <property type="protein sequence ID" value="PSJ15938.1"/>
    <property type="molecule type" value="Genomic_DNA"/>
</dbReference>
<dbReference type="AlphaFoldDB" id="A0A2P7NR66"/>
<gene>
    <name evidence="2" type="ORF">C7H79_16310</name>
</gene>
<keyword evidence="1" id="KW-0472">Membrane</keyword>
<sequence>MPDDCPHTMQIGSLNARVSALEKRIDDHSISLERRLNDLSLKMQSNADHVLEEKSKKSGFFRGVHITASLTGYFVLMVLLLIAGKITGGIDQFIKMIASLGFKI</sequence>
<keyword evidence="3" id="KW-1185">Reference proteome</keyword>
<protein>
    <submittedName>
        <fullName evidence="2">Uncharacterized protein</fullName>
    </submittedName>
</protein>
<organism evidence="2 3">
    <name type="scientific">Nitrosomonas supralitoralis</name>
    <dbReference type="NCBI Taxonomy" id="2116706"/>
    <lineage>
        <taxon>Bacteria</taxon>
        <taxon>Pseudomonadati</taxon>
        <taxon>Pseudomonadota</taxon>
        <taxon>Betaproteobacteria</taxon>
        <taxon>Nitrosomonadales</taxon>
        <taxon>Nitrosomonadaceae</taxon>
        <taxon>Nitrosomonas</taxon>
    </lineage>
</organism>
<reference evidence="2 3" key="1">
    <citation type="submission" date="2018-03" db="EMBL/GenBank/DDBJ databases">
        <title>Draft genome of Nitrosomonas supralitoralis APG5.</title>
        <authorList>
            <person name="Urakawa H."/>
            <person name="Lopez J.V."/>
        </authorList>
    </citation>
    <scope>NUCLEOTIDE SEQUENCE [LARGE SCALE GENOMIC DNA]</scope>
    <source>
        <strain evidence="2 3">APG5</strain>
    </source>
</reference>
<comment type="caution">
    <text evidence="2">The sequence shown here is derived from an EMBL/GenBank/DDBJ whole genome shotgun (WGS) entry which is preliminary data.</text>
</comment>
<keyword evidence="1" id="KW-1133">Transmembrane helix</keyword>
<feature type="transmembrane region" description="Helical" evidence="1">
    <location>
        <begin position="64"/>
        <end position="83"/>
    </location>
</feature>
<proteinExistence type="predicted"/>
<evidence type="ECO:0000256" key="1">
    <source>
        <dbReference type="SAM" id="Phobius"/>
    </source>
</evidence>
<evidence type="ECO:0000313" key="2">
    <source>
        <dbReference type="EMBL" id="PSJ15938.1"/>
    </source>
</evidence>
<keyword evidence="1" id="KW-0812">Transmembrane</keyword>
<dbReference type="RefSeq" id="WP_106708315.1">
    <property type="nucleotide sequence ID" value="NZ_PXXU01000100.1"/>
</dbReference>
<evidence type="ECO:0000313" key="3">
    <source>
        <dbReference type="Proteomes" id="UP000241912"/>
    </source>
</evidence>
<accession>A0A2P7NR66</accession>
<name>A0A2P7NR66_9PROT</name>
<dbReference type="Proteomes" id="UP000241912">
    <property type="component" value="Unassembled WGS sequence"/>
</dbReference>